<dbReference type="InterPro" id="IPR008457">
    <property type="entry name" value="Cu-R_CopD_dom"/>
</dbReference>
<dbReference type="Proteomes" id="UP001160334">
    <property type="component" value="Unassembled WGS sequence"/>
</dbReference>
<feature type="transmembrane region" description="Helical" evidence="6">
    <location>
        <begin position="256"/>
        <end position="275"/>
    </location>
</feature>
<feature type="transmembrane region" description="Helical" evidence="6">
    <location>
        <begin position="128"/>
        <end position="147"/>
    </location>
</feature>
<dbReference type="RefSeq" id="WP_280761602.1">
    <property type="nucleotide sequence ID" value="NZ_JARXVC010000009.1"/>
</dbReference>
<dbReference type="InterPro" id="IPR032694">
    <property type="entry name" value="CopC/D"/>
</dbReference>
<evidence type="ECO:0000256" key="2">
    <source>
        <dbReference type="ARBA" id="ARBA00022475"/>
    </source>
</evidence>
<protein>
    <submittedName>
        <fullName evidence="8">Copper resistance protein D</fullName>
    </submittedName>
</protein>
<keyword evidence="3 6" id="KW-0812">Transmembrane</keyword>
<evidence type="ECO:0000259" key="7">
    <source>
        <dbReference type="Pfam" id="PF05425"/>
    </source>
</evidence>
<reference evidence="8 9" key="1">
    <citation type="submission" date="2023-04" db="EMBL/GenBank/DDBJ databases">
        <title>Forest soil microbial communities from Buena Vista Peninsula, Colon Province, Panama.</title>
        <authorList>
            <person name="Bouskill N."/>
        </authorList>
    </citation>
    <scope>NUCLEOTIDE SEQUENCE [LARGE SCALE GENOMIC DNA]</scope>
    <source>
        <strain evidence="8 9">CFH S0262</strain>
    </source>
</reference>
<name>A0ABT6MDC1_9NOCA</name>
<feature type="transmembrane region" description="Helical" evidence="6">
    <location>
        <begin position="43"/>
        <end position="63"/>
    </location>
</feature>
<sequence length="317" mass="32628">MRTAGSVAAGRAWLLSAVLTALAGVGLAWLLATPDGPSPTSVIRVLAVGLGAAVFGLAGWQWLQRDERRPALDSGLLWQMTAALAGAWTVAEIVLLVLEAAEAEGRSRFAVAPGTVVDFVRLVSAGRLGAATVMCTALITVVAAVAFRRSLPWPAAPVLALSGLALIARPISGHMSQQTLGSLLDAGHVIAAATWFGMLVALALAARSRGAWSSLLPRYSTIAWRCVWVLAATGVVNAAVRLGGFGPLVTTGYGRVVLAKVTALAVLLAAGWWLRRTWVAPAAGHRMSADASLRRAVGESAMMAIAFGLAAALATTA</sequence>
<feature type="domain" description="Copper resistance protein D" evidence="7">
    <location>
        <begin position="215"/>
        <end position="313"/>
    </location>
</feature>
<dbReference type="PANTHER" id="PTHR34820:SF4">
    <property type="entry name" value="INNER MEMBRANE PROTEIN YEBZ"/>
    <property type="match status" value="1"/>
</dbReference>
<dbReference type="EMBL" id="JARXVC010000009">
    <property type="protein sequence ID" value="MDH6282292.1"/>
    <property type="molecule type" value="Genomic_DNA"/>
</dbReference>
<evidence type="ECO:0000313" key="9">
    <source>
        <dbReference type="Proteomes" id="UP001160334"/>
    </source>
</evidence>
<dbReference type="PANTHER" id="PTHR34820">
    <property type="entry name" value="INNER MEMBRANE PROTEIN YEBZ"/>
    <property type="match status" value="1"/>
</dbReference>
<evidence type="ECO:0000256" key="5">
    <source>
        <dbReference type="ARBA" id="ARBA00023136"/>
    </source>
</evidence>
<feature type="transmembrane region" description="Helical" evidence="6">
    <location>
        <begin position="12"/>
        <end position="31"/>
    </location>
</feature>
<keyword evidence="9" id="KW-1185">Reference proteome</keyword>
<evidence type="ECO:0000256" key="6">
    <source>
        <dbReference type="SAM" id="Phobius"/>
    </source>
</evidence>
<organism evidence="8 9">
    <name type="scientific">Prescottella agglutinans</name>
    <dbReference type="NCBI Taxonomy" id="1644129"/>
    <lineage>
        <taxon>Bacteria</taxon>
        <taxon>Bacillati</taxon>
        <taxon>Actinomycetota</taxon>
        <taxon>Actinomycetes</taxon>
        <taxon>Mycobacteriales</taxon>
        <taxon>Nocardiaceae</taxon>
        <taxon>Prescottella</taxon>
    </lineage>
</organism>
<keyword evidence="2" id="KW-1003">Cell membrane</keyword>
<feature type="transmembrane region" description="Helical" evidence="6">
    <location>
        <begin position="226"/>
        <end position="244"/>
    </location>
</feature>
<feature type="transmembrane region" description="Helical" evidence="6">
    <location>
        <begin position="183"/>
        <end position="205"/>
    </location>
</feature>
<keyword evidence="4 6" id="KW-1133">Transmembrane helix</keyword>
<evidence type="ECO:0000256" key="4">
    <source>
        <dbReference type="ARBA" id="ARBA00022989"/>
    </source>
</evidence>
<evidence type="ECO:0000256" key="3">
    <source>
        <dbReference type="ARBA" id="ARBA00022692"/>
    </source>
</evidence>
<evidence type="ECO:0000256" key="1">
    <source>
        <dbReference type="ARBA" id="ARBA00004651"/>
    </source>
</evidence>
<keyword evidence="5 6" id="KW-0472">Membrane</keyword>
<feature type="transmembrane region" description="Helical" evidence="6">
    <location>
        <begin position="154"/>
        <end position="171"/>
    </location>
</feature>
<proteinExistence type="predicted"/>
<feature type="transmembrane region" description="Helical" evidence="6">
    <location>
        <begin position="75"/>
        <end position="98"/>
    </location>
</feature>
<feature type="transmembrane region" description="Helical" evidence="6">
    <location>
        <begin position="296"/>
        <end position="314"/>
    </location>
</feature>
<accession>A0ABT6MDC1</accession>
<dbReference type="Pfam" id="PF05425">
    <property type="entry name" value="CopD"/>
    <property type="match status" value="1"/>
</dbReference>
<comment type="subcellular location">
    <subcellularLocation>
        <location evidence="1">Cell membrane</location>
        <topology evidence="1">Multi-pass membrane protein</topology>
    </subcellularLocation>
</comment>
<gene>
    <name evidence="8" type="ORF">M2280_003520</name>
</gene>
<evidence type="ECO:0000313" key="8">
    <source>
        <dbReference type="EMBL" id="MDH6282292.1"/>
    </source>
</evidence>
<comment type="caution">
    <text evidence="8">The sequence shown here is derived from an EMBL/GenBank/DDBJ whole genome shotgun (WGS) entry which is preliminary data.</text>
</comment>